<name>A0ABP1FBX6_9FLAO</name>
<organism evidence="1 2">
    <name type="scientific">Tenacibaculum vairaonense</name>
    <dbReference type="NCBI Taxonomy" id="3137860"/>
    <lineage>
        <taxon>Bacteria</taxon>
        <taxon>Pseudomonadati</taxon>
        <taxon>Bacteroidota</taxon>
        <taxon>Flavobacteriia</taxon>
        <taxon>Flavobacteriales</taxon>
        <taxon>Flavobacteriaceae</taxon>
        <taxon>Tenacibaculum</taxon>
    </lineage>
</organism>
<protein>
    <recommendedName>
        <fullName evidence="3">TerB family tellurite resistance protein</fullName>
    </recommendedName>
</protein>
<dbReference type="Proteomes" id="UP001497602">
    <property type="component" value="Unassembled WGS sequence"/>
</dbReference>
<dbReference type="EMBL" id="CAXJRC010000042">
    <property type="protein sequence ID" value="CAL2107865.1"/>
    <property type="molecule type" value="Genomic_DNA"/>
</dbReference>
<reference evidence="1 2" key="1">
    <citation type="submission" date="2024-05" db="EMBL/GenBank/DDBJ databases">
        <authorList>
            <person name="Duchaud E."/>
        </authorList>
    </citation>
    <scope>NUCLEOTIDE SEQUENCE [LARGE SCALE GENOMIC DNA]</scope>
    <source>
        <strain evidence="1">Ena-SAMPLE-TAB-13-05-2024-13:56:06:370-140305</strain>
    </source>
</reference>
<evidence type="ECO:0000313" key="1">
    <source>
        <dbReference type="EMBL" id="CAL2107865.1"/>
    </source>
</evidence>
<dbReference type="InterPro" id="IPR029024">
    <property type="entry name" value="TerB-like"/>
</dbReference>
<comment type="caution">
    <text evidence="1">The sequence shown here is derived from an EMBL/GenBank/DDBJ whole genome shotgun (WGS) entry which is preliminary data.</text>
</comment>
<dbReference type="SUPFAM" id="SSF158682">
    <property type="entry name" value="TerB-like"/>
    <property type="match status" value="1"/>
</dbReference>
<keyword evidence="2" id="KW-1185">Reference proteome</keyword>
<dbReference type="Gene3D" id="1.10.3680.10">
    <property type="entry name" value="TerB-like"/>
    <property type="match status" value="1"/>
</dbReference>
<sequence>MIVQPFFNCKENHLKHFILLFSNFSVVTFFVNKLLTTGDYLLFILTKNKLKIMSISDLYSSGKHKQEIGHFASIVKIAKVDTIITEGEEKLLNKAAKKLNISETEYAEILKNPEKFPVNPPVSYDERIERLYRLTKMIFADAQVDKEEVGIMRKIAVALQFPTDNVEKVCDEAVHLILNDNDLEDFTNAIKKVNLV</sequence>
<evidence type="ECO:0008006" key="3">
    <source>
        <dbReference type="Google" id="ProtNLM"/>
    </source>
</evidence>
<proteinExistence type="predicted"/>
<accession>A0ABP1FBX6</accession>
<evidence type="ECO:0000313" key="2">
    <source>
        <dbReference type="Proteomes" id="UP001497602"/>
    </source>
</evidence>
<gene>
    <name evidence="1" type="ORF">T190115A13A_50107</name>
</gene>